<accession>A0A6A3A0R4</accession>
<keyword evidence="3 4" id="KW-0687">Ribonucleoprotein</keyword>
<dbReference type="AlphaFoldDB" id="A0A6A3A0R4"/>
<evidence type="ECO:0000259" key="5">
    <source>
        <dbReference type="Pfam" id="PF01248"/>
    </source>
</evidence>
<dbReference type="GO" id="GO:0006412">
    <property type="term" value="P:translation"/>
    <property type="evidence" value="ECO:0007669"/>
    <property type="project" value="InterPro"/>
</dbReference>
<dbReference type="EMBL" id="VEPZ02001049">
    <property type="protein sequence ID" value="KAE8697890.1"/>
    <property type="molecule type" value="Genomic_DNA"/>
</dbReference>
<dbReference type="GO" id="GO:0005840">
    <property type="term" value="C:ribosome"/>
    <property type="evidence" value="ECO:0007669"/>
    <property type="project" value="UniProtKB-KW"/>
</dbReference>
<dbReference type="Pfam" id="PF01248">
    <property type="entry name" value="Ribosomal_L7Ae"/>
    <property type="match status" value="1"/>
</dbReference>
<comment type="caution">
    <text evidence="6">The sequence shown here is derived from an EMBL/GenBank/DDBJ whole genome shotgun (WGS) entry which is preliminary data.</text>
</comment>
<comment type="similarity">
    <text evidence="1 4">Belongs to the eukaryotic ribosomal protein eS12 family.</text>
</comment>
<dbReference type="InterPro" id="IPR029064">
    <property type="entry name" value="Ribosomal_eL30-like_sf"/>
</dbReference>
<dbReference type="Gene3D" id="3.30.1330.30">
    <property type="match status" value="1"/>
</dbReference>
<proteinExistence type="inferred from homology"/>
<dbReference type="GO" id="GO:1990904">
    <property type="term" value="C:ribonucleoprotein complex"/>
    <property type="evidence" value="ECO:0007669"/>
    <property type="project" value="UniProtKB-KW"/>
</dbReference>
<gene>
    <name evidence="6" type="ORF">F3Y22_tig00110610pilonHSYRG00981</name>
</gene>
<protein>
    <recommendedName>
        <fullName evidence="4">40S ribosomal protein S12</fullName>
    </recommendedName>
</protein>
<dbReference type="InterPro" id="IPR004038">
    <property type="entry name" value="Ribosomal_eL8/eL30/eS12/Gad45"/>
</dbReference>
<dbReference type="GO" id="GO:0003735">
    <property type="term" value="F:structural constituent of ribosome"/>
    <property type="evidence" value="ECO:0007669"/>
    <property type="project" value="InterPro"/>
</dbReference>
<name>A0A6A3A0R4_HIBSY</name>
<evidence type="ECO:0000313" key="7">
    <source>
        <dbReference type="Proteomes" id="UP000436088"/>
    </source>
</evidence>
<keyword evidence="2 4" id="KW-0689">Ribosomal protein</keyword>
<reference evidence="6" key="1">
    <citation type="submission" date="2019-09" db="EMBL/GenBank/DDBJ databases">
        <title>Draft genome information of white flower Hibiscus syriacus.</title>
        <authorList>
            <person name="Kim Y.-M."/>
        </authorList>
    </citation>
    <scope>NUCLEOTIDE SEQUENCE [LARGE SCALE GENOMIC DNA]</scope>
    <source>
        <strain evidence="6">YM2019G1</strain>
    </source>
</reference>
<dbReference type="PANTHER" id="PTHR11843">
    <property type="entry name" value="40S RIBOSOMAL PROTEIN S12"/>
    <property type="match status" value="1"/>
</dbReference>
<dbReference type="SUPFAM" id="SSF55315">
    <property type="entry name" value="L30e-like"/>
    <property type="match status" value="1"/>
</dbReference>
<evidence type="ECO:0000256" key="2">
    <source>
        <dbReference type="ARBA" id="ARBA00022980"/>
    </source>
</evidence>
<evidence type="ECO:0000256" key="3">
    <source>
        <dbReference type="ARBA" id="ARBA00023274"/>
    </source>
</evidence>
<organism evidence="6 7">
    <name type="scientific">Hibiscus syriacus</name>
    <name type="common">Rose of Sharon</name>
    <dbReference type="NCBI Taxonomy" id="106335"/>
    <lineage>
        <taxon>Eukaryota</taxon>
        <taxon>Viridiplantae</taxon>
        <taxon>Streptophyta</taxon>
        <taxon>Embryophyta</taxon>
        <taxon>Tracheophyta</taxon>
        <taxon>Spermatophyta</taxon>
        <taxon>Magnoliopsida</taxon>
        <taxon>eudicotyledons</taxon>
        <taxon>Gunneridae</taxon>
        <taxon>Pentapetalae</taxon>
        <taxon>rosids</taxon>
        <taxon>malvids</taxon>
        <taxon>Malvales</taxon>
        <taxon>Malvaceae</taxon>
        <taxon>Malvoideae</taxon>
        <taxon>Hibiscus</taxon>
    </lineage>
</organism>
<dbReference type="PRINTS" id="PR00972">
    <property type="entry name" value="RIBSOMALS12E"/>
</dbReference>
<evidence type="ECO:0000256" key="1">
    <source>
        <dbReference type="ARBA" id="ARBA00005824"/>
    </source>
</evidence>
<evidence type="ECO:0000313" key="6">
    <source>
        <dbReference type="EMBL" id="KAE8697890.1"/>
    </source>
</evidence>
<sequence>MKLDVSLGVSDATLLEELKKQELCFSCKEEVSVTPVLGEQLDINSAFLLVLVKALCANHNVKLLHAPSSKTLGEWAGLCKIDSEGKARKVVGCFCVVVKDYGEQHEAVEIVQQHKD</sequence>
<dbReference type="Proteomes" id="UP000436088">
    <property type="component" value="Unassembled WGS sequence"/>
</dbReference>
<dbReference type="InterPro" id="IPR000530">
    <property type="entry name" value="Ribosomal_eS12"/>
</dbReference>
<feature type="domain" description="Ribosomal protein eL8/eL30/eS12/Gadd45" evidence="5">
    <location>
        <begin position="45"/>
        <end position="97"/>
    </location>
</feature>
<evidence type="ECO:0000256" key="4">
    <source>
        <dbReference type="RuleBase" id="RU000670"/>
    </source>
</evidence>
<keyword evidence="7" id="KW-1185">Reference proteome</keyword>